<dbReference type="Proteomes" id="UP000217343">
    <property type="component" value="Chromosome"/>
</dbReference>
<accession>A0A250JVN1</accession>
<proteinExistence type="inferred from homology"/>
<dbReference type="RefSeq" id="WP_095958808.1">
    <property type="nucleotide sequence ID" value="NZ_CP022203.1"/>
</dbReference>
<evidence type="ECO:0000313" key="3">
    <source>
        <dbReference type="EMBL" id="ATB47728.1"/>
    </source>
</evidence>
<keyword evidence="4" id="KW-1185">Reference proteome</keyword>
<dbReference type="InterPro" id="IPR013538">
    <property type="entry name" value="ASHA1/2-like_C"/>
</dbReference>
<organism evidence="3 4">
    <name type="scientific">Corallococcus macrosporus DSM 14697</name>
    <dbReference type="NCBI Taxonomy" id="1189310"/>
    <lineage>
        <taxon>Bacteria</taxon>
        <taxon>Pseudomonadati</taxon>
        <taxon>Myxococcota</taxon>
        <taxon>Myxococcia</taxon>
        <taxon>Myxococcales</taxon>
        <taxon>Cystobacterineae</taxon>
        <taxon>Myxococcaceae</taxon>
        <taxon>Corallococcus</taxon>
    </lineage>
</organism>
<dbReference type="SUPFAM" id="SSF55961">
    <property type="entry name" value="Bet v1-like"/>
    <property type="match status" value="1"/>
</dbReference>
<dbReference type="InterPro" id="IPR023393">
    <property type="entry name" value="START-like_dom_sf"/>
</dbReference>
<feature type="domain" description="Activator of Hsp90 ATPase homologue 1/2-like C-terminal" evidence="2">
    <location>
        <begin position="20"/>
        <end position="159"/>
    </location>
</feature>
<name>A0A250JVN1_9BACT</name>
<sequence length="160" mass="17390">MTNRQGHGKRTDTASRVIAASPTTLYRAFVEPKAVATWLPPAGMKGHIHAFEPRPGGTYRMTLAYERPEHSAAGKTSGNEDVVEGRFVELVPDERVVQRFEFESADPAFAGTMTMTWTLAPVAGGTQVTVTCANVPEGIRQEDHIQGLTSTLANLAEYTE</sequence>
<gene>
    <name evidence="3" type="ORF">MYMAC_003344</name>
</gene>
<evidence type="ECO:0000259" key="2">
    <source>
        <dbReference type="Pfam" id="PF08327"/>
    </source>
</evidence>
<dbReference type="AlphaFoldDB" id="A0A250JVN1"/>
<dbReference type="KEGG" id="mmas:MYMAC_003344"/>
<dbReference type="CDD" id="cd08895">
    <property type="entry name" value="SRPBCC_CalC_Aha1-like_2"/>
    <property type="match status" value="1"/>
</dbReference>
<protein>
    <submittedName>
        <fullName evidence="3">ATPase</fullName>
    </submittedName>
</protein>
<evidence type="ECO:0000256" key="1">
    <source>
        <dbReference type="ARBA" id="ARBA00006817"/>
    </source>
</evidence>
<dbReference type="Pfam" id="PF08327">
    <property type="entry name" value="AHSA1"/>
    <property type="match status" value="1"/>
</dbReference>
<dbReference type="Gene3D" id="3.30.530.20">
    <property type="match status" value="1"/>
</dbReference>
<comment type="similarity">
    <text evidence="1">Belongs to the AHA1 family.</text>
</comment>
<dbReference type="EMBL" id="CP022203">
    <property type="protein sequence ID" value="ATB47728.1"/>
    <property type="molecule type" value="Genomic_DNA"/>
</dbReference>
<reference evidence="3 4" key="1">
    <citation type="submission" date="2017-06" db="EMBL/GenBank/DDBJ databases">
        <title>Sequencing and comparative analysis of myxobacterial genomes.</title>
        <authorList>
            <person name="Rupp O."/>
            <person name="Goesmann A."/>
            <person name="Sogaard-Andersen L."/>
        </authorList>
    </citation>
    <scope>NUCLEOTIDE SEQUENCE [LARGE SCALE GENOMIC DNA]</scope>
    <source>
        <strain evidence="3 4">DSM 14697</strain>
    </source>
</reference>
<dbReference type="OrthoDB" id="9786557at2"/>
<evidence type="ECO:0000313" key="4">
    <source>
        <dbReference type="Proteomes" id="UP000217343"/>
    </source>
</evidence>